<protein>
    <submittedName>
        <fullName evidence="1">Uncharacterized protein</fullName>
    </submittedName>
</protein>
<reference evidence="1 2" key="1">
    <citation type="journal article" date="2022" name="G3 (Bethesda)">
        <title>Enemy or ally: a genomic approach to elucidate the lifestyle of Phyllosticta citrichinaensis.</title>
        <authorList>
            <person name="Buijs V.A."/>
            <person name="Groenewald J.Z."/>
            <person name="Haridas S."/>
            <person name="LaButti K.M."/>
            <person name="Lipzen A."/>
            <person name="Martin F.M."/>
            <person name="Barry K."/>
            <person name="Grigoriev I.V."/>
            <person name="Crous P.W."/>
            <person name="Seidl M.F."/>
        </authorList>
    </citation>
    <scope>NUCLEOTIDE SEQUENCE [LARGE SCALE GENOMIC DNA]</scope>
    <source>
        <strain evidence="1 2">CBS 129764</strain>
    </source>
</reference>
<keyword evidence="2" id="KW-1185">Reference proteome</keyword>
<comment type="caution">
    <text evidence="1">The sequence shown here is derived from an EMBL/GenBank/DDBJ whole genome shotgun (WGS) entry which is preliminary data.</text>
</comment>
<evidence type="ECO:0000313" key="1">
    <source>
        <dbReference type="EMBL" id="KAK8175384.1"/>
    </source>
</evidence>
<name>A0ABR1Y310_9PEZI</name>
<dbReference type="Proteomes" id="UP001456524">
    <property type="component" value="Unassembled WGS sequence"/>
</dbReference>
<sequence length="220" mass="24346">MCRVRPTPEPLQHDMLSMIQGRTQRRFCWKRALLPTQARSLAVRTRLENSDALTFQKLVCQSGSFHPFPSKRRKCVYFGCQASIATLNESQHVFAVYASVVAIAREGMPWFVGWPYSHCLACRDVECEWAGLSGLRLSRVAGADRGREATSPAYKTPSRSANKLIHVSALLSLRSSTLKSRILSLPIHPVPWVFRTAANDAPSPLTLPSEASAGCPPNPT</sequence>
<organism evidence="1 2">
    <name type="scientific">Phyllosticta citrichinensis</name>
    <dbReference type="NCBI Taxonomy" id="1130410"/>
    <lineage>
        <taxon>Eukaryota</taxon>
        <taxon>Fungi</taxon>
        <taxon>Dikarya</taxon>
        <taxon>Ascomycota</taxon>
        <taxon>Pezizomycotina</taxon>
        <taxon>Dothideomycetes</taxon>
        <taxon>Dothideomycetes incertae sedis</taxon>
        <taxon>Botryosphaeriales</taxon>
        <taxon>Phyllostictaceae</taxon>
        <taxon>Phyllosticta</taxon>
    </lineage>
</organism>
<dbReference type="EMBL" id="JBBWUH010000002">
    <property type="protein sequence ID" value="KAK8175384.1"/>
    <property type="molecule type" value="Genomic_DNA"/>
</dbReference>
<evidence type="ECO:0000313" key="2">
    <source>
        <dbReference type="Proteomes" id="UP001456524"/>
    </source>
</evidence>
<accession>A0ABR1Y310</accession>
<gene>
    <name evidence="1" type="ORF">IWX90DRAFT_108534</name>
</gene>
<proteinExistence type="predicted"/>